<accession>A0A518CLQ9</accession>
<dbReference type="KEGG" id="plon:Pla110_18360"/>
<organism evidence="1 2">
    <name type="scientific">Polystyrenella longa</name>
    <dbReference type="NCBI Taxonomy" id="2528007"/>
    <lineage>
        <taxon>Bacteria</taxon>
        <taxon>Pseudomonadati</taxon>
        <taxon>Planctomycetota</taxon>
        <taxon>Planctomycetia</taxon>
        <taxon>Planctomycetales</taxon>
        <taxon>Planctomycetaceae</taxon>
        <taxon>Polystyrenella</taxon>
    </lineage>
</organism>
<reference evidence="1 2" key="1">
    <citation type="submission" date="2019-02" db="EMBL/GenBank/DDBJ databases">
        <title>Deep-cultivation of Planctomycetes and their phenomic and genomic characterization uncovers novel biology.</title>
        <authorList>
            <person name="Wiegand S."/>
            <person name="Jogler M."/>
            <person name="Boedeker C."/>
            <person name="Pinto D."/>
            <person name="Vollmers J."/>
            <person name="Rivas-Marin E."/>
            <person name="Kohn T."/>
            <person name="Peeters S.H."/>
            <person name="Heuer A."/>
            <person name="Rast P."/>
            <person name="Oberbeckmann S."/>
            <person name="Bunk B."/>
            <person name="Jeske O."/>
            <person name="Meyerdierks A."/>
            <person name="Storesund J.E."/>
            <person name="Kallscheuer N."/>
            <person name="Luecker S."/>
            <person name="Lage O.M."/>
            <person name="Pohl T."/>
            <person name="Merkel B.J."/>
            <person name="Hornburger P."/>
            <person name="Mueller R.-W."/>
            <person name="Bruemmer F."/>
            <person name="Labrenz M."/>
            <person name="Spormann A.M."/>
            <person name="Op den Camp H."/>
            <person name="Overmann J."/>
            <person name="Amann R."/>
            <person name="Jetten M.S.M."/>
            <person name="Mascher T."/>
            <person name="Medema M.H."/>
            <person name="Devos D.P."/>
            <person name="Kaster A.-K."/>
            <person name="Ovreas L."/>
            <person name="Rohde M."/>
            <person name="Galperin M.Y."/>
            <person name="Jogler C."/>
        </authorList>
    </citation>
    <scope>NUCLEOTIDE SEQUENCE [LARGE SCALE GENOMIC DNA]</scope>
    <source>
        <strain evidence="1 2">Pla110</strain>
    </source>
</reference>
<keyword evidence="2" id="KW-1185">Reference proteome</keyword>
<gene>
    <name evidence="1" type="ORF">Pla110_18360</name>
</gene>
<proteinExistence type="predicted"/>
<sequence>MSINSKSGTFLNCVTRRYDPKIVGKYITIECVFPNFRLANACAILFPCDCAEPAFSVVGKSTRKPHRIGLGQHSLGRALNEYVAHYHSERNHQGLDDQLIDPDEVVGSLAGKIECRERLGGLLKYYYRDAA</sequence>
<evidence type="ECO:0000313" key="1">
    <source>
        <dbReference type="EMBL" id="QDU80114.1"/>
    </source>
</evidence>
<dbReference type="Proteomes" id="UP000317178">
    <property type="component" value="Chromosome"/>
</dbReference>
<dbReference type="AlphaFoldDB" id="A0A518CLQ9"/>
<name>A0A518CLQ9_9PLAN</name>
<evidence type="ECO:0008006" key="3">
    <source>
        <dbReference type="Google" id="ProtNLM"/>
    </source>
</evidence>
<evidence type="ECO:0000313" key="2">
    <source>
        <dbReference type="Proteomes" id="UP000317178"/>
    </source>
</evidence>
<dbReference type="RefSeq" id="WP_144995245.1">
    <property type="nucleotide sequence ID" value="NZ_CP036281.1"/>
</dbReference>
<dbReference type="EMBL" id="CP036281">
    <property type="protein sequence ID" value="QDU80114.1"/>
    <property type="molecule type" value="Genomic_DNA"/>
</dbReference>
<protein>
    <recommendedName>
        <fullName evidence="3">Integrase catalytic domain-containing protein</fullName>
    </recommendedName>
</protein>
<dbReference type="OrthoDB" id="291172at2"/>